<comment type="subcellular location">
    <subcellularLocation>
        <location evidence="1">Mitochondrion inner membrane</location>
        <topology evidence="1">Peripheral membrane protein</topology>
        <orientation evidence="1">Matrix side</orientation>
    </subcellularLocation>
</comment>
<keyword evidence="6" id="KW-0249">Electron transport</keyword>
<dbReference type="PANTHER" id="PTHR11851">
    <property type="entry name" value="METALLOPROTEASE"/>
    <property type="match status" value="1"/>
</dbReference>
<dbReference type="PANTHER" id="PTHR11851:SF209">
    <property type="entry name" value="CYTOCHROME B-C1 COMPLEX SUBUNIT 2, MITOCHONDRIAL"/>
    <property type="match status" value="1"/>
</dbReference>
<evidence type="ECO:0000259" key="11">
    <source>
        <dbReference type="Pfam" id="PF00675"/>
    </source>
</evidence>
<evidence type="ECO:0000256" key="1">
    <source>
        <dbReference type="ARBA" id="ARBA00004443"/>
    </source>
</evidence>
<keyword evidence="7" id="KW-0496">Mitochondrion</keyword>
<evidence type="ECO:0000256" key="9">
    <source>
        <dbReference type="ARBA" id="ARBA00038146"/>
    </source>
</evidence>
<keyword evidence="3" id="KW-0679">Respiratory chain</keyword>
<evidence type="ECO:0000256" key="5">
    <source>
        <dbReference type="ARBA" id="ARBA00022946"/>
    </source>
</evidence>
<dbReference type="AlphaFoldDB" id="D5KY46"/>
<feature type="domain" description="Peptidase M16 N-terminal" evidence="11">
    <location>
        <begin position="41"/>
        <end position="176"/>
    </location>
</feature>
<dbReference type="InterPro" id="IPR050361">
    <property type="entry name" value="MPP/UQCRC_Complex"/>
</dbReference>
<dbReference type="InterPro" id="IPR011249">
    <property type="entry name" value="Metalloenz_LuxS/M16"/>
</dbReference>
<dbReference type="GO" id="GO:0046872">
    <property type="term" value="F:metal ion binding"/>
    <property type="evidence" value="ECO:0007669"/>
    <property type="project" value="InterPro"/>
</dbReference>
<dbReference type="Gene3D" id="3.30.830.10">
    <property type="entry name" value="Metalloenzyme, LuxS/M16 peptidase-like"/>
    <property type="match status" value="2"/>
</dbReference>
<dbReference type="Pfam" id="PF00675">
    <property type="entry name" value="Peptidase_M16"/>
    <property type="match status" value="1"/>
</dbReference>
<keyword evidence="8" id="KW-0472">Membrane</keyword>
<proteinExistence type="evidence at transcript level"/>
<keyword evidence="4" id="KW-0999">Mitochondrion inner membrane</keyword>
<evidence type="ECO:0000256" key="10">
    <source>
        <dbReference type="ARBA" id="ARBA00040751"/>
    </source>
</evidence>
<evidence type="ECO:0000256" key="3">
    <source>
        <dbReference type="ARBA" id="ARBA00022660"/>
    </source>
</evidence>
<organism evidence="13">
    <name type="scientific">Tremella fuciformis</name>
    <dbReference type="NCBI Taxonomy" id="64657"/>
    <lineage>
        <taxon>Eukaryota</taxon>
        <taxon>Fungi</taxon>
        <taxon>Dikarya</taxon>
        <taxon>Basidiomycota</taxon>
        <taxon>Agaricomycotina</taxon>
        <taxon>Tremellomycetes</taxon>
        <taxon>Tremellales</taxon>
        <taxon>Tremellaceae</taxon>
        <taxon>Tremella</taxon>
    </lineage>
</organism>
<evidence type="ECO:0000256" key="7">
    <source>
        <dbReference type="ARBA" id="ARBA00023128"/>
    </source>
</evidence>
<name>D5KY46_9TREE</name>
<comment type="similarity">
    <text evidence="9">Belongs to the peptidase M16 family. UQCRC2/QCR2 subfamily.</text>
</comment>
<evidence type="ECO:0000259" key="12">
    <source>
        <dbReference type="Pfam" id="PF05193"/>
    </source>
</evidence>
<evidence type="ECO:0000313" key="13">
    <source>
        <dbReference type="EMBL" id="ADE10091.1"/>
    </source>
</evidence>
<dbReference type="FunFam" id="3.30.830.10:FF:000039">
    <property type="entry name" value="Ubiquinol-cytochrome c reductase core subunit 2"/>
    <property type="match status" value="1"/>
</dbReference>
<keyword evidence="2" id="KW-0813">Transport</keyword>
<evidence type="ECO:0000256" key="8">
    <source>
        <dbReference type="ARBA" id="ARBA00023136"/>
    </source>
</evidence>
<dbReference type="GO" id="GO:0005743">
    <property type="term" value="C:mitochondrial inner membrane"/>
    <property type="evidence" value="ECO:0007669"/>
    <property type="project" value="UniProtKB-SubCell"/>
</dbReference>
<dbReference type="EMBL" id="GU723646">
    <property type="protein sequence ID" value="ADE10091.1"/>
    <property type="molecule type" value="mRNA"/>
</dbReference>
<dbReference type="SUPFAM" id="SSF63411">
    <property type="entry name" value="LuxS/MPP-like metallohydrolase"/>
    <property type="match status" value="2"/>
</dbReference>
<reference evidence="13" key="1">
    <citation type="submission" date="2010-02" db="EMBL/GenBank/DDBJ databases">
        <authorList>
            <person name="Xie B."/>
            <person name="Huang X."/>
            <person name="Deng Y."/>
        </authorList>
    </citation>
    <scope>NUCLEOTIDE SEQUENCE</scope>
</reference>
<evidence type="ECO:0000256" key="4">
    <source>
        <dbReference type="ARBA" id="ARBA00022792"/>
    </source>
</evidence>
<feature type="domain" description="Peptidase M16 C-terminal" evidence="12">
    <location>
        <begin position="183"/>
        <end position="362"/>
    </location>
</feature>
<accession>D5KY46</accession>
<dbReference type="Pfam" id="PF05193">
    <property type="entry name" value="Peptidase_M16_C"/>
    <property type="match status" value="1"/>
</dbReference>
<keyword evidence="5" id="KW-0809">Transit peptide</keyword>
<dbReference type="FunFam" id="3.30.830.10:FF:000021">
    <property type="entry name" value="Cytochrome b-c1 complex subunit 2"/>
    <property type="match status" value="1"/>
</dbReference>
<evidence type="ECO:0000256" key="2">
    <source>
        <dbReference type="ARBA" id="ARBA00022448"/>
    </source>
</evidence>
<dbReference type="InterPro" id="IPR011765">
    <property type="entry name" value="Pept_M16_N"/>
</dbReference>
<sequence length="441" mass="44772">MSFISCLPRGRAVASAALKRAYATVSDVSGVKVAGVEVGQPAATTSITVVVKAGTRYEPKPGVAHVLKSFAYKSTGNASALKIARETELYGGTLSAALGREHLYLTAEFLKGDEDHFLSLLASVLSSTHYYPHEYSELVLPTVEAEALSALASPNTTALDIAHQLAFRRGLGNSLFASPHSPVSVSDVKSFAQQAFAKSNIAVLGAGISTDVLSKAVQKAFGSGSASGSGSGLNPGSSTYYGGEQRVPLDLHASPVAQPTLVIAYGSSSAPSAELKVLPHLLGGHPSIKWSPGASPLSQAAGKVPGASAEAFLLPYSDASLFGVVVTAPTSAGVATVAKEVGAVIKSAGKGVKDEEVKRAIAKAKFAEATALERTASLIATAGPALFQAGGIPAPDASFASLQKVSASAVGKAATDLFKAKPTVVAVGNLSELPYADELGL</sequence>
<dbReference type="InterPro" id="IPR007863">
    <property type="entry name" value="Peptidase_M16_C"/>
</dbReference>
<evidence type="ECO:0000256" key="6">
    <source>
        <dbReference type="ARBA" id="ARBA00022982"/>
    </source>
</evidence>
<protein>
    <recommendedName>
        <fullName evidence="10">Cytochrome b-c1 complex subunit 2, mitochondrial</fullName>
    </recommendedName>
</protein>